<evidence type="ECO:0000313" key="3">
    <source>
        <dbReference type="EMBL" id="RVT48979.1"/>
    </source>
</evidence>
<sequence length="190" mass="20198">MKLLAPVRTALAATALALGVALPASAAFYVDDTTDAPTFNRALVDFSALSGVGTDVAYDVYAFSVGADGLYTVRSFAEGLRVEDPWDQFLFLYEGSFDPSAPLLNGVIANDDFNSTIGRSGFDVSLSTGTAYYLVTTGFDNDDAGRFLNIVRGPGDILPVVPEPETYAMLAMGLFAVSLAVRRRTQGLKD</sequence>
<dbReference type="Proteomes" id="UP000288178">
    <property type="component" value="Unassembled WGS sequence"/>
</dbReference>
<feature type="domain" description="Ice-binding protein C-terminal" evidence="2">
    <location>
        <begin position="161"/>
        <end position="184"/>
    </location>
</feature>
<feature type="signal peptide" evidence="1">
    <location>
        <begin position="1"/>
        <end position="26"/>
    </location>
</feature>
<evidence type="ECO:0000256" key="1">
    <source>
        <dbReference type="SAM" id="SignalP"/>
    </source>
</evidence>
<dbReference type="Pfam" id="PF07589">
    <property type="entry name" value="PEP-CTERM"/>
    <property type="match status" value="1"/>
</dbReference>
<dbReference type="NCBIfam" id="TIGR02595">
    <property type="entry name" value="PEP_CTERM"/>
    <property type="match status" value="1"/>
</dbReference>
<keyword evidence="1" id="KW-0732">Signal</keyword>
<evidence type="ECO:0000259" key="2">
    <source>
        <dbReference type="Pfam" id="PF07589"/>
    </source>
</evidence>
<dbReference type="RefSeq" id="WP_128200629.1">
    <property type="nucleotide sequence ID" value="NZ_SACT01000009.1"/>
</dbReference>
<name>A0A3S2WRI6_9BURK</name>
<protein>
    <submittedName>
        <fullName evidence="3">PEP-CTERM sorting domain-containing protein</fullName>
    </submittedName>
</protein>
<reference evidence="3 4" key="1">
    <citation type="submission" date="2019-01" db="EMBL/GenBank/DDBJ databases">
        <authorList>
            <person name="Chen W.-M."/>
        </authorList>
    </citation>
    <scope>NUCLEOTIDE SEQUENCE [LARGE SCALE GENOMIC DNA]</scope>
    <source>
        <strain evidence="3 4">ICH-3</strain>
    </source>
</reference>
<dbReference type="AlphaFoldDB" id="A0A3S2WRI6"/>
<accession>A0A3S2WRI6</accession>
<dbReference type="EMBL" id="SACT01000009">
    <property type="protein sequence ID" value="RVT48979.1"/>
    <property type="molecule type" value="Genomic_DNA"/>
</dbReference>
<evidence type="ECO:0000313" key="4">
    <source>
        <dbReference type="Proteomes" id="UP000288178"/>
    </source>
</evidence>
<gene>
    <name evidence="3" type="ORF">ENE75_21780</name>
</gene>
<proteinExistence type="predicted"/>
<feature type="chain" id="PRO_5018660218" evidence="1">
    <location>
        <begin position="27"/>
        <end position="190"/>
    </location>
</feature>
<dbReference type="InterPro" id="IPR013424">
    <property type="entry name" value="Ice-binding_C"/>
</dbReference>
<keyword evidence="4" id="KW-1185">Reference proteome</keyword>
<organism evidence="3 4">
    <name type="scientific">Rubrivivax albus</name>
    <dbReference type="NCBI Taxonomy" id="2499835"/>
    <lineage>
        <taxon>Bacteria</taxon>
        <taxon>Pseudomonadati</taxon>
        <taxon>Pseudomonadota</taxon>
        <taxon>Betaproteobacteria</taxon>
        <taxon>Burkholderiales</taxon>
        <taxon>Sphaerotilaceae</taxon>
        <taxon>Rubrivivax</taxon>
    </lineage>
</organism>
<dbReference type="OrthoDB" id="8755986at2"/>
<comment type="caution">
    <text evidence="3">The sequence shown here is derived from an EMBL/GenBank/DDBJ whole genome shotgun (WGS) entry which is preliminary data.</text>
</comment>